<evidence type="ECO:0000313" key="2">
    <source>
        <dbReference type="EMBL" id="KZP10197.1"/>
    </source>
</evidence>
<dbReference type="Proteomes" id="UP000076532">
    <property type="component" value="Unassembled WGS sequence"/>
</dbReference>
<reference evidence="2 3" key="1">
    <citation type="journal article" date="2016" name="Mol. Biol. Evol.">
        <title>Comparative Genomics of Early-Diverging Mushroom-Forming Fungi Provides Insights into the Origins of Lignocellulose Decay Capabilities.</title>
        <authorList>
            <person name="Nagy L.G."/>
            <person name="Riley R."/>
            <person name="Tritt A."/>
            <person name="Adam C."/>
            <person name="Daum C."/>
            <person name="Floudas D."/>
            <person name="Sun H."/>
            <person name="Yadav J.S."/>
            <person name="Pangilinan J."/>
            <person name="Larsson K.H."/>
            <person name="Matsuura K."/>
            <person name="Barry K."/>
            <person name="Labutti K."/>
            <person name="Kuo R."/>
            <person name="Ohm R.A."/>
            <person name="Bhattacharya S.S."/>
            <person name="Shirouzu T."/>
            <person name="Yoshinaga Y."/>
            <person name="Martin F.M."/>
            <person name="Grigoriev I.V."/>
            <person name="Hibbett D.S."/>
        </authorList>
    </citation>
    <scope>NUCLEOTIDE SEQUENCE [LARGE SCALE GENOMIC DNA]</scope>
    <source>
        <strain evidence="2 3">CBS 109695</strain>
    </source>
</reference>
<proteinExistence type="predicted"/>
<feature type="region of interest" description="Disordered" evidence="1">
    <location>
        <begin position="331"/>
        <end position="354"/>
    </location>
</feature>
<organism evidence="2 3">
    <name type="scientific">Athelia psychrophila</name>
    <dbReference type="NCBI Taxonomy" id="1759441"/>
    <lineage>
        <taxon>Eukaryota</taxon>
        <taxon>Fungi</taxon>
        <taxon>Dikarya</taxon>
        <taxon>Basidiomycota</taxon>
        <taxon>Agaricomycotina</taxon>
        <taxon>Agaricomycetes</taxon>
        <taxon>Agaricomycetidae</taxon>
        <taxon>Atheliales</taxon>
        <taxon>Atheliaceae</taxon>
        <taxon>Athelia</taxon>
    </lineage>
</organism>
<keyword evidence="3" id="KW-1185">Reference proteome</keyword>
<sequence>MTSQIRFKNGHSYTSDQQWMFDSDGDQSDEMMEPTKAEVTKQRKAMNQRRYYQRNKLVEQAKGRLRASNLTMFPRKRGLGLIANSSSRFSSSEMSPPTSPPTHNYFLNRTSPLPGDRCPLPLAPALINFLVSTESAGHPLKSIPTHPPCANISGPPVPTDILQDWALWSARRRMVALRRWMLDLEWEAGALDRWPAVFKDEWLAINQRSHQSSNQLILEAAEGKVTTGKLMLAYLGRVMDGELSGDLEECRDLALQIHQLSKTLHSVVIGLEYSISLRNQQRVISFATWPLATAAQVAFLHSLSLQAPSPSHAPFNVAVAGWREEGCVAAPSRPAEPGLAMAAPREQHRRGHPS</sequence>
<name>A0A165Z3S5_9AGAM</name>
<protein>
    <submittedName>
        <fullName evidence="2">Uncharacterized protein</fullName>
    </submittedName>
</protein>
<gene>
    <name evidence="2" type="ORF">FIBSPDRAFT_899895</name>
</gene>
<dbReference type="AlphaFoldDB" id="A0A165Z3S5"/>
<accession>A0A165Z3S5</accession>
<evidence type="ECO:0000256" key="1">
    <source>
        <dbReference type="SAM" id="MobiDB-lite"/>
    </source>
</evidence>
<dbReference type="EMBL" id="KV417684">
    <property type="protein sequence ID" value="KZP10197.1"/>
    <property type="molecule type" value="Genomic_DNA"/>
</dbReference>
<evidence type="ECO:0000313" key="3">
    <source>
        <dbReference type="Proteomes" id="UP000076532"/>
    </source>
</evidence>